<dbReference type="EMBL" id="AJWZ01009063">
    <property type="protein sequence ID" value="EKC52378.1"/>
    <property type="molecule type" value="Genomic_DNA"/>
</dbReference>
<evidence type="ECO:0000313" key="1">
    <source>
        <dbReference type="EMBL" id="EKC52378.1"/>
    </source>
</evidence>
<proteinExistence type="predicted"/>
<accession>K1S4A4</accession>
<name>K1S4A4_9ZZZZ</name>
<gene>
    <name evidence="1" type="ORF">OBE_13121</name>
</gene>
<organism evidence="1">
    <name type="scientific">human gut metagenome</name>
    <dbReference type="NCBI Taxonomy" id="408170"/>
    <lineage>
        <taxon>unclassified sequences</taxon>
        <taxon>metagenomes</taxon>
        <taxon>organismal metagenomes</taxon>
    </lineage>
</organism>
<reference evidence="1" key="1">
    <citation type="journal article" date="2013" name="Environ. Microbiol.">
        <title>Microbiota from the distal guts of lean and obese adolescents exhibit partial functional redundancy besides clear differences in community structure.</title>
        <authorList>
            <person name="Ferrer M."/>
            <person name="Ruiz A."/>
            <person name="Lanza F."/>
            <person name="Haange S.B."/>
            <person name="Oberbach A."/>
            <person name="Till H."/>
            <person name="Bargiela R."/>
            <person name="Campoy C."/>
            <person name="Segura M.T."/>
            <person name="Richter M."/>
            <person name="von Bergen M."/>
            <person name="Seifert J."/>
            <person name="Suarez A."/>
        </authorList>
    </citation>
    <scope>NUCLEOTIDE SEQUENCE</scope>
</reference>
<dbReference type="AlphaFoldDB" id="K1S4A4"/>
<protein>
    <submittedName>
        <fullName evidence="1">Uncharacterized protein</fullName>
    </submittedName>
</protein>
<comment type="caution">
    <text evidence="1">The sequence shown here is derived from an EMBL/GenBank/DDBJ whole genome shotgun (WGS) entry which is preliminary data.</text>
</comment>
<sequence>MIEEKPRILFGVPEAERTEALNRLAFERSYLRDSSDFSALGAITRPELLMQVLQKERDPKKIDRLLNLIPRRMVSEEMAYEAIRKNSRCLHLLAPEIISKRIAERAVREDPQAIQWVPQHLRTPEMCLYAESNYLHLRIYVPESVAKGDNIYSFHRRVDQTLRQPLDYAQYKILYTGGSVVVDDVTTRAGYVGCCRVTYDRKKDEFSFQQLTRQQEQTFRAVRMRKTQRKMKL</sequence>